<name>A0ABY0BLB9_MORCA</name>
<dbReference type="Proteomes" id="UP000268436">
    <property type="component" value="Unassembled WGS sequence"/>
</dbReference>
<accession>A0ABY0BLB9</accession>
<reference evidence="1 2" key="1">
    <citation type="submission" date="2018-12" db="EMBL/GenBank/DDBJ databases">
        <title>Persistence of Moraxella catarrhalis in Chronic Obstructive Pulmonary Disease and Regulation of the Hag/MID Adhesin.</title>
        <authorList>
            <person name="Murphy T."/>
            <person name="Zhao X."/>
            <person name="Vyas G."/>
            <person name="Aluvathingal J."/>
            <person name="Nadendla S."/>
            <person name="Tallon L."/>
            <person name="Tettelin H."/>
        </authorList>
    </citation>
    <scope>NUCLEOTIDE SEQUENCE [LARGE SCALE GENOMIC DNA]</scope>
    <source>
        <strain evidence="1 2">173P27B1</strain>
    </source>
</reference>
<comment type="caution">
    <text evidence="1">The sequence shown here is derived from an EMBL/GenBank/DDBJ whole genome shotgun (WGS) entry which is preliminary data.</text>
</comment>
<keyword evidence="2" id="KW-1185">Reference proteome</keyword>
<sequence>MIKINPYYKRFLAVSQINSANLCTSKFDLVNSSKNHKHNLPK</sequence>
<gene>
    <name evidence="1" type="ORF">EJK54_2076</name>
</gene>
<protein>
    <submittedName>
        <fullName evidence="1">Uncharacterized protein</fullName>
    </submittedName>
</protein>
<proteinExistence type="predicted"/>
<organism evidence="1 2">
    <name type="scientific">Moraxella catarrhalis</name>
    <name type="common">Branhamella catarrhalis</name>
    <dbReference type="NCBI Taxonomy" id="480"/>
    <lineage>
        <taxon>Bacteria</taxon>
        <taxon>Pseudomonadati</taxon>
        <taxon>Pseudomonadota</taxon>
        <taxon>Gammaproteobacteria</taxon>
        <taxon>Moraxellales</taxon>
        <taxon>Moraxellaceae</taxon>
        <taxon>Moraxella</taxon>
    </lineage>
</organism>
<evidence type="ECO:0000313" key="1">
    <source>
        <dbReference type="EMBL" id="RUO17346.1"/>
    </source>
</evidence>
<evidence type="ECO:0000313" key="2">
    <source>
        <dbReference type="Proteomes" id="UP000268436"/>
    </source>
</evidence>
<dbReference type="EMBL" id="RYER01000005">
    <property type="protein sequence ID" value="RUO17346.1"/>
    <property type="molecule type" value="Genomic_DNA"/>
</dbReference>